<accession>A0A543KN21</accession>
<evidence type="ECO:0000256" key="1">
    <source>
        <dbReference type="SAM" id="MobiDB-lite"/>
    </source>
</evidence>
<name>A0A543KN21_9MICO</name>
<keyword evidence="3" id="KW-1185">Reference proteome</keyword>
<sequence length="127" mass="13735">MVHTHQKTWRWYSNNAPWCGWGKDGLEINTTEGAQVHFSDTRSSTTITDVYANFWFTRAGLVWTAAKGDSGCWTVPTATGATTRRPGSHSPHAADCSTLLLGTVRGRGSRPGTAAMSVGPTRRRVGA</sequence>
<gene>
    <name evidence="2" type="ORF">FB476_1338</name>
</gene>
<reference evidence="2 3" key="1">
    <citation type="submission" date="2019-06" db="EMBL/GenBank/DDBJ databases">
        <title>Sequencing the genomes of 1000 actinobacteria strains.</title>
        <authorList>
            <person name="Klenk H.-P."/>
        </authorList>
    </citation>
    <scope>NUCLEOTIDE SEQUENCE [LARGE SCALE GENOMIC DNA]</scope>
    <source>
        <strain evidence="2 3">DSM 12362</strain>
    </source>
</reference>
<proteinExistence type="predicted"/>
<protein>
    <submittedName>
        <fullName evidence="2">Uncharacterized protein</fullName>
    </submittedName>
</protein>
<dbReference type="Proteomes" id="UP000315133">
    <property type="component" value="Unassembled WGS sequence"/>
</dbReference>
<comment type="caution">
    <text evidence="2">The sequence shown here is derived from an EMBL/GenBank/DDBJ whole genome shotgun (WGS) entry which is preliminary data.</text>
</comment>
<dbReference type="AlphaFoldDB" id="A0A543KN21"/>
<organism evidence="2 3">
    <name type="scientific">Ornithinimicrobium humiphilum</name>
    <dbReference type="NCBI Taxonomy" id="125288"/>
    <lineage>
        <taxon>Bacteria</taxon>
        <taxon>Bacillati</taxon>
        <taxon>Actinomycetota</taxon>
        <taxon>Actinomycetes</taxon>
        <taxon>Micrococcales</taxon>
        <taxon>Ornithinimicrobiaceae</taxon>
        <taxon>Ornithinimicrobium</taxon>
    </lineage>
</organism>
<evidence type="ECO:0000313" key="3">
    <source>
        <dbReference type="Proteomes" id="UP000315133"/>
    </source>
</evidence>
<evidence type="ECO:0000313" key="2">
    <source>
        <dbReference type="EMBL" id="TQM96470.1"/>
    </source>
</evidence>
<feature type="region of interest" description="Disordered" evidence="1">
    <location>
        <begin position="106"/>
        <end position="127"/>
    </location>
</feature>
<dbReference type="EMBL" id="VFPU01000001">
    <property type="protein sequence ID" value="TQM96470.1"/>
    <property type="molecule type" value="Genomic_DNA"/>
</dbReference>